<dbReference type="EnsemblPlants" id="Kaladp0076s0188.1.v1.1">
    <property type="protein sequence ID" value="Kaladp0076s0188.1.v1.1"/>
    <property type="gene ID" value="Kaladp0076s0188.v1.1"/>
</dbReference>
<evidence type="ECO:0000256" key="7">
    <source>
        <dbReference type="ARBA" id="ARBA00023211"/>
    </source>
</evidence>
<evidence type="ECO:0000256" key="2">
    <source>
        <dbReference type="ARBA" id="ARBA00001946"/>
    </source>
</evidence>
<dbReference type="Proteomes" id="UP000594263">
    <property type="component" value="Unplaced"/>
</dbReference>
<accession>A0A7N0UMF9</accession>
<dbReference type="AlphaFoldDB" id="A0A7N0UMF9"/>
<comment type="cofactor">
    <cofactor evidence="1 8">
        <name>Mn(2+)</name>
        <dbReference type="ChEBI" id="CHEBI:29035"/>
    </cofactor>
</comment>
<keyword evidence="6 8" id="KW-0460">Magnesium</keyword>
<evidence type="ECO:0000256" key="4">
    <source>
        <dbReference type="ARBA" id="ARBA00022723"/>
    </source>
</evidence>
<evidence type="ECO:0000256" key="3">
    <source>
        <dbReference type="ARBA" id="ARBA00006702"/>
    </source>
</evidence>
<dbReference type="GO" id="GO:0046872">
    <property type="term" value="F:metal ion binding"/>
    <property type="evidence" value="ECO:0007669"/>
    <property type="project" value="UniProtKB-UniRule"/>
</dbReference>
<keyword evidence="8" id="KW-0904">Protein phosphatase</keyword>
<name>A0A7N0UMF9_KALFE</name>
<keyword evidence="7 8" id="KW-0464">Manganese</keyword>
<comment type="cofactor">
    <cofactor evidence="2 8">
        <name>Mg(2+)</name>
        <dbReference type="ChEBI" id="CHEBI:18420"/>
    </cofactor>
</comment>
<keyword evidence="11" id="KW-1185">Reference proteome</keyword>
<reference evidence="10" key="1">
    <citation type="submission" date="2021-01" db="UniProtKB">
        <authorList>
            <consortium name="EnsemblPlants"/>
        </authorList>
    </citation>
    <scope>IDENTIFICATION</scope>
</reference>
<dbReference type="InterPro" id="IPR036457">
    <property type="entry name" value="PPM-type-like_dom_sf"/>
</dbReference>
<protein>
    <recommendedName>
        <fullName evidence="8">Protein phosphatase</fullName>
        <ecNumber evidence="8">3.1.3.16</ecNumber>
    </recommendedName>
</protein>
<dbReference type="PROSITE" id="PS51746">
    <property type="entry name" value="PPM_2"/>
    <property type="match status" value="1"/>
</dbReference>
<dbReference type="InterPro" id="IPR039123">
    <property type="entry name" value="PPTC7"/>
</dbReference>
<sequence length="516" mass="54622">MPPLYFSKLTALAQHGNHGRDTALKALIGFITEQGKIVLGNSRFFYSIPAAALTELRSASRNGSSFIAKSDPNQRMSPSIVGAISRTMSIPSVSGQSYQVFGYHIDQLVGDVVGLSISPKGIILANANDITCARKAMLINSFVNSLTAKSGNMPVSVSHGNILCHNQHSGCFRRQHVSSMRQEVSAINLVHKQMVFNAAVRIGVRNSCSCGGFRGFHTSTFASVFAGAASEASLDNNFSGDVTGSPAASSEQSIPLEKPLKLLCGSCYLPHPDKEETGGEDAHFICLDKQVIGVADGVGGWADLGVDAGIYSRELMANAVAAIQEEPVFAVDPARVLEKAHAKTKAKGSSTACIIALTDQGLHAINLGDSGFVVIRDGSTVFKSPVQQHDFNFTYQLESGSSGDQPSSGEVFKIPVSPGDVIVAGTDGLFDNLYNNEISGVVVHSVRAGFGPQVAAQKIAALARERALDKNRQTPFATAAQDAGFRYHGGKLDDITVIVSYITRSTKENGSTAKLE</sequence>
<evidence type="ECO:0000256" key="1">
    <source>
        <dbReference type="ARBA" id="ARBA00001936"/>
    </source>
</evidence>
<comment type="similarity">
    <text evidence="3 8">Belongs to the PP2C family.</text>
</comment>
<comment type="catalytic activity">
    <reaction evidence="8">
        <text>O-phospho-L-threonyl-[protein] + H2O = L-threonyl-[protein] + phosphate</text>
        <dbReference type="Rhea" id="RHEA:47004"/>
        <dbReference type="Rhea" id="RHEA-COMP:11060"/>
        <dbReference type="Rhea" id="RHEA-COMP:11605"/>
        <dbReference type="ChEBI" id="CHEBI:15377"/>
        <dbReference type="ChEBI" id="CHEBI:30013"/>
        <dbReference type="ChEBI" id="CHEBI:43474"/>
        <dbReference type="ChEBI" id="CHEBI:61977"/>
        <dbReference type="EC" id="3.1.3.16"/>
    </reaction>
</comment>
<keyword evidence="5 8" id="KW-0378">Hydrolase</keyword>
<evidence type="ECO:0000313" key="11">
    <source>
        <dbReference type="Proteomes" id="UP000594263"/>
    </source>
</evidence>
<keyword evidence="4 8" id="KW-0479">Metal-binding</keyword>
<dbReference type="SMART" id="SM00332">
    <property type="entry name" value="PP2Cc"/>
    <property type="match status" value="1"/>
</dbReference>
<dbReference type="PANTHER" id="PTHR12320:SF83">
    <property type="entry name" value="PROTEIN PHOSPHATASE 2C 55-RELATED"/>
    <property type="match status" value="1"/>
</dbReference>
<dbReference type="SUPFAM" id="SSF81606">
    <property type="entry name" value="PP2C-like"/>
    <property type="match status" value="1"/>
</dbReference>
<feature type="domain" description="PPM-type phosphatase" evidence="9">
    <location>
        <begin position="263"/>
        <end position="502"/>
    </location>
</feature>
<evidence type="ECO:0000256" key="8">
    <source>
        <dbReference type="RuleBase" id="RU366020"/>
    </source>
</evidence>
<dbReference type="FunFam" id="3.60.40.10:FF:000138">
    <property type="entry name" value="5-azacytidine resistance protein azr1"/>
    <property type="match status" value="1"/>
</dbReference>
<comment type="catalytic activity">
    <reaction evidence="8">
        <text>O-phospho-L-seryl-[protein] + H2O = L-seryl-[protein] + phosphate</text>
        <dbReference type="Rhea" id="RHEA:20629"/>
        <dbReference type="Rhea" id="RHEA-COMP:9863"/>
        <dbReference type="Rhea" id="RHEA-COMP:11604"/>
        <dbReference type="ChEBI" id="CHEBI:15377"/>
        <dbReference type="ChEBI" id="CHEBI:29999"/>
        <dbReference type="ChEBI" id="CHEBI:43474"/>
        <dbReference type="ChEBI" id="CHEBI:83421"/>
        <dbReference type="EC" id="3.1.3.16"/>
    </reaction>
</comment>
<dbReference type="GO" id="GO:0004722">
    <property type="term" value="F:protein serine/threonine phosphatase activity"/>
    <property type="evidence" value="ECO:0007669"/>
    <property type="project" value="UniProtKB-EC"/>
</dbReference>
<evidence type="ECO:0000256" key="5">
    <source>
        <dbReference type="ARBA" id="ARBA00022801"/>
    </source>
</evidence>
<dbReference type="Gramene" id="Kaladp0076s0188.1.v1.1">
    <property type="protein sequence ID" value="Kaladp0076s0188.1.v1.1"/>
    <property type="gene ID" value="Kaladp0076s0188.v1.1"/>
</dbReference>
<evidence type="ECO:0000256" key="6">
    <source>
        <dbReference type="ARBA" id="ARBA00022842"/>
    </source>
</evidence>
<dbReference type="EC" id="3.1.3.16" evidence="8"/>
<evidence type="ECO:0000259" key="9">
    <source>
        <dbReference type="PROSITE" id="PS51746"/>
    </source>
</evidence>
<dbReference type="SMART" id="SM00331">
    <property type="entry name" value="PP2C_SIG"/>
    <property type="match status" value="1"/>
</dbReference>
<dbReference type="PANTHER" id="PTHR12320">
    <property type="entry name" value="PROTEIN PHOSPHATASE 2C"/>
    <property type="match status" value="1"/>
</dbReference>
<dbReference type="InterPro" id="IPR001932">
    <property type="entry name" value="PPM-type_phosphatase-like_dom"/>
</dbReference>
<dbReference type="Pfam" id="PF13672">
    <property type="entry name" value="PP2C_2"/>
    <property type="match status" value="1"/>
</dbReference>
<proteinExistence type="inferred from homology"/>
<evidence type="ECO:0000313" key="10">
    <source>
        <dbReference type="EnsemblPlants" id="Kaladp0076s0188.1.v1.1"/>
    </source>
</evidence>
<organism evidence="10 11">
    <name type="scientific">Kalanchoe fedtschenkoi</name>
    <name type="common">Lavender scallops</name>
    <name type="synonym">South American air plant</name>
    <dbReference type="NCBI Taxonomy" id="63787"/>
    <lineage>
        <taxon>Eukaryota</taxon>
        <taxon>Viridiplantae</taxon>
        <taxon>Streptophyta</taxon>
        <taxon>Embryophyta</taxon>
        <taxon>Tracheophyta</taxon>
        <taxon>Spermatophyta</taxon>
        <taxon>Magnoliopsida</taxon>
        <taxon>eudicotyledons</taxon>
        <taxon>Gunneridae</taxon>
        <taxon>Pentapetalae</taxon>
        <taxon>Saxifragales</taxon>
        <taxon>Crassulaceae</taxon>
        <taxon>Kalanchoe</taxon>
    </lineage>
</organism>
<dbReference type="Gene3D" id="3.60.40.10">
    <property type="entry name" value="PPM-type phosphatase domain"/>
    <property type="match status" value="2"/>
</dbReference>